<sequence>MHLDDLRLFLDLADSLHFGRAAAAGHRTPSAVSRAVARLERAVGRRLFERGRGGVRLTPAGETFRRFAADTLGNYADLRSGLGGSGGGLTGTLTVYGTTTAAVAVLAPVLRRFRDRHPAAALTLQTGDVEGAWDRVRSGAADVAVAIRPARPVAGLHFTPVTSTAVRMYAPADPGPVRTALARRPVKWAEVPVVAPPPGPLRDRLDRWFRNKKVNPKVIATVAGSEALVGMIGLGFGIGVAAELVVSGTAGRLVEPVASGPPLPPLTIGLCCRAERVRVPEVRALLEASSG</sequence>
<evidence type="ECO:0000256" key="3">
    <source>
        <dbReference type="ARBA" id="ARBA00023125"/>
    </source>
</evidence>
<dbReference type="InterPro" id="IPR005119">
    <property type="entry name" value="LysR_subst-bd"/>
</dbReference>
<comment type="similarity">
    <text evidence="1">Belongs to the LysR transcriptional regulatory family.</text>
</comment>
<name>A0A6M5YH08_9BACT</name>
<feature type="domain" description="HTH lysR-type" evidence="5">
    <location>
        <begin position="1"/>
        <end position="58"/>
    </location>
</feature>
<evidence type="ECO:0000313" key="7">
    <source>
        <dbReference type="Proteomes" id="UP000503447"/>
    </source>
</evidence>
<dbReference type="Gene3D" id="1.10.10.10">
    <property type="entry name" value="Winged helix-like DNA-binding domain superfamily/Winged helix DNA-binding domain"/>
    <property type="match status" value="1"/>
</dbReference>
<evidence type="ECO:0000256" key="1">
    <source>
        <dbReference type="ARBA" id="ARBA00009437"/>
    </source>
</evidence>
<dbReference type="InterPro" id="IPR036390">
    <property type="entry name" value="WH_DNA-bd_sf"/>
</dbReference>
<dbReference type="Gene3D" id="3.40.190.10">
    <property type="entry name" value="Periplasmic binding protein-like II"/>
    <property type="match status" value="2"/>
</dbReference>
<dbReference type="PROSITE" id="PS50931">
    <property type="entry name" value="HTH_LYSR"/>
    <property type="match status" value="1"/>
</dbReference>
<proteinExistence type="inferred from homology"/>
<dbReference type="SUPFAM" id="SSF46785">
    <property type="entry name" value="Winged helix' DNA-binding domain"/>
    <property type="match status" value="1"/>
</dbReference>
<evidence type="ECO:0000259" key="5">
    <source>
        <dbReference type="PROSITE" id="PS50931"/>
    </source>
</evidence>
<accession>A0A6M5YH08</accession>
<dbReference type="PANTHER" id="PTHR30126">
    <property type="entry name" value="HTH-TYPE TRANSCRIPTIONAL REGULATOR"/>
    <property type="match status" value="1"/>
</dbReference>
<dbReference type="SUPFAM" id="SSF53850">
    <property type="entry name" value="Periplasmic binding protein-like II"/>
    <property type="match status" value="1"/>
</dbReference>
<organism evidence="6 7">
    <name type="scientific">Frigoriglobus tundricola</name>
    <dbReference type="NCBI Taxonomy" id="2774151"/>
    <lineage>
        <taxon>Bacteria</taxon>
        <taxon>Pseudomonadati</taxon>
        <taxon>Planctomycetota</taxon>
        <taxon>Planctomycetia</taxon>
        <taxon>Gemmatales</taxon>
        <taxon>Gemmataceae</taxon>
        <taxon>Frigoriglobus</taxon>
    </lineage>
</organism>
<dbReference type="Proteomes" id="UP000503447">
    <property type="component" value="Chromosome"/>
</dbReference>
<evidence type="ECO:0000256" key="4">
    <source>
        <dbReference type="ARBA" id="ARBA00023163"/>
    </source>
</evidence>
<dbReference type="AlphaFoldDB" id="A0A6M5YH08"/>
<dbReference type="Pfam" id="PF00126">
    <property type="entry name" value="HTH_1"/>
    <property type="match status" value="1"/>
</dbReference>
<dbReference type="PANTHER" id="PTHR30126:SF81">
    <property type="entry name" value="HTH-TYPE TRANSCRIPTIONAL REGULATOR ILVY"/>
    <property type="match status" value="1"/>
</dbReference>
<dbReference type="Pfam" id="PF03466">
    <property type="entry name" value="LysR_substrate"/>
    <property type="match status" value="1"/>
</dbReference>
<reference evidence="7" key="1">
    <citation type="submission" date="2020-05" db="EMBL/GenBank/DDBJ databases">
        <title>Frigoriglobus tundricola gen. nov., sp. nov., a psychrotolerant cellulolytic planctomycete of the family Gemmataceae with two divergent copies of 16S rRNA gene.</title>
        <authorList>
            <person name="Kulichevskaya I.S."/>
            <person name="Ivanova A.A."/>
            <person name="Naumoff D.G."/>
            <person name="Beletsky A.V."/>
            <person name="Rijpstra W.I.C."/>
            <person name="Sinninghe Damste J.S."/>
            <person name="Mardanov A.V."/>
            <person name="Ravin N.V."/>
            <person name="Dedysh S.N."/>
        </authorList>
    </citation>
    <scope>NUCLEOTIDE SEQUENCE [LARGE SCALE GENOMIC DNA]</scope>
    <source>
        <strain evidence="7">PL17</strain>
    </source>
</reference>
<keyword evidence="4" id="KW-0804">Transcription</keyword>
<evidence type="ECO:0000313" key="6">
    <source>
        <dbReference type="EMBL" id="QJW93317.1"/>
    </source>
</evidence>
<keyword evidence="7" id="KW-1185">Reference proteome</keyword>
<dbReference type="GO" id="GO:0003700">
    <property type="term" value="F:DNA-binding transcription factor activity"/>
    <property type="evidence" value="ECO:0007669"/>
    <property type="project" value="InterPro"/>
</dbReference>
<keyword evidence="2" id="KW-0805">Transcription regulation</keyword>
<evidence type="ECO:0000256" key="2">
    <source>
        <dbReference type="ARBA" id="ARBA00023015"/>
    </source>
</evidence>
<dbReference type="KEGG" id="ftj:FTUN_0823"/>
<protein>
    <recommendedName>
        <fullName evidence="5">HTH lysR-type domain-containing protein</fullName>
    </recommendedName>
</protein>
<keyword evidence="3" id="KW-0238">DNA-binding</keyword>
<dbReference type="NCBIfam" id="NF008722">
    <property type="entry name" value="PRK11716.1"/>
    <property type="match status" value="1"/>
</dbReference>
<dbReference type="InterPro" id="IPR000847">
    <property type="entry name" value="LysR_HTH_N"/>
</dbReference>
<dbReference type="GO" id="GO:0000976">
    <property type="term" value="F:transcription cis-regulatory region binding"/>
    <property type="evidence" value="ECO:0007669"/>
    <property type="project" value="TreeGrafter"/>
</dbReference>
<dbReference type="EMBL" id="CP053452">
    <property type="protein sequence ID" value="QJW93317.1"/>
    <property type="molecule type" value="Genomic_DNA"/>
</dbReference>
<gene>
    <name evidence="6" type="ORF">FTUN_0823</name>
</gene>
<dbReference type="InterPro" id="IPR036388">
    <property type="entry name" value="WH-like_DNA-bd_sf"/>
</dbReference>